<evidence type="ECO:0000313" key="2">
    <source>
        <dbReference type="Proteomes" id="UP001232148"/>
    </source>
</evidence>
<accession>A0AAD9HW81</accession>
<dbReference type="Proteomes" id="UP001232148">
    <property type="component" value="Unassembled WGS sequence"/>
</dbReference>
<keyword evidence="2" id="KW-1185">Reference proteome</keyword>
<proteinExistence type="predicted"/>
<dbReference type="AlphaFoldDB" id="A0AAD9HW81"/>
<evidence type="ECO:0000313" key="1">
    <source>
        <dbReference type="EMBL" id="KAK2035632.1"/>
    </source>
</evidence>
<reference evidence="1" key="1">
    <citation type="submission" date="2021-06" db="EMBL/GenBank/DDBJ databases">
        <title>Comparative genomics, transcriptomics and evolutionary studies reveal genomic signatures of adaptation to plant cell wall in hemibiotrophic fungi.</title>
        <authorList>
            <consortium name="DOE Joint Genome Institute"/>
            <person name="Baroncelli R."/>
            <person name="Diaz J.F."/>
            <person name="Benocci T."/>
            <person name="Peng M."/>
            <person name="Battaglia E."/>
            <person name="Haridas S."/>
            <person name="Andreopoulos W."/>
            <person name="Labutti K."/>
            <person name="Pangilinan J."/>
            <person name="Floch G.L."/>
            <person name="Makela M.R."/>
            <person name="Henrissat B."/>
            <person name="Grigoriev I.V."/>
            <person name="Crouch J.A."/>
            <person name="De Vries R.P."/>
            <person name="Sukno S.A."/>
            <person name="Thon M.R."/>
        </authorList>
    </citation>
    <scope>NUCLEOTIDE SEQUENCE</scope>
    <source>
        <strain evidence="1">MAFF235873</strain>
    </source>
</reference>
<comment type="caution">
    <text evidence="1">The sequence shown here is derived from an EMBL/GenBank/DDBJ whole genome shotgun (WGS) entry which is preliminary data.</text>
</comment>
<name>A0AAD9HW81_9PEZI</name>
<gene>
    <name evidence="1" type="ORF">LX32DRAFT_3123</name>
</gene>
<sequence length="81" mass="8739">MYVGGLCVCIRTHSEYTRAMYEYSVLYGACLLVVCAPPLPPGVVRTGPILRHDIGQYEDSPPPLVGWQLAVGSKGWTKGGS</sequence>
<protein>
    <submittedName>
        <fullName evidence="1">Uncharacterized protein</fullName>
    </submittedName>
</protein>
<dbReference type="EMBL" id="MU842808">
    <property type="protein sequence ID" value="KAK2035632.1"/>
    <property type="molecule type" value="Genomic_DNA"/>
</dbReference>
<organism evidence="1 2">
    <name type="scientific">Colletotrichum zoysiae</name>
    <dbReference type="NCBI Taxonomy" id="1216348"/>
    <lineage>
        <taxon>Eukaryota</taxon>
        <taxon>Fungi</taxon>
        <taxon>Dikarya</taxon>
        <taxon>Ascomycota</taxon>
        <taxon>Pezizomycotina</taxon>
        <taxon>Sordariomycetes</taxon>
        <taxon>Hypocreomycetidae</taxon>
        <taxon>Glomerellales</taxon>
        <taxon>Glomerellaceae</taxon>
        <taxon>Colletotrichum</taxon>
        <taxon>Colletotrichum graminicola species complex</taxon>
    </lineage>
</organism>